<dbReference type="Proteomes" id="UP000272503">
    <property type="component" value="Unassembled WGS sequence"/>
</dbReference>
<keyword evidence="3 6" id="KW-0812">Transmembrane</keyword>
<evidence type="ECO:0000256" key="3">
    <source>
        <dbReference type="ARBA" id="ARBA00022692"/>
    </source>
</evidence>
<dbReference type="EMBL" id="RCUX01000009">
    <property type="protein sequence ID" value="RLP74758.1"/>
    <property type="molecule type" value="Genomic_DNA"/>
</dbReference>
<dbReference type="OrthoDB" id="7359894at2"/>
<evidence type="ECO:0000259" key="7">
    <source>
        <dbReference type="Pfam" id="PF04024"/>
    </source>
</evidence>
<gene>
    <name evidence="8" type="ORF">D9V32_12015</name>
</gene>
<accession>A0A3L7A478</accession>
<keyword evidence="4 6" id="KW-1133">Transmembrane helix</keyword>
<sequence length="82" mass="9231">MNGFFDWLRRSVIRRGPEGMVGGVCAGIARHFDWSPLYVRIGTLLAFLLPGIGVLTYVIVWILLPRYDGTIVLEGWLAPKSR</sequence>
<dbReference type="Pfam" id="PF04024">
    <property type="entry name" value="PspC"/>
    <property type="match status" value="1"/>
</dbReference>
<dbReference type="InterPro" id="IPR052027">
    <property type="entry name" value="PspC"/>
</dbReference>
<organism evidence="8 9">
    <name type="scientific">Mycetocola tolaasinivorans</name>
    <dbReference type="NCBI Taxonomy" id="76635"/>
    <lineage>
        <taxon>Bacteria</taxon>
        <taxon>Bacillati</taxon>
        <taxon>Actinomycetota</taxon>
        <taxon>Actinomycetes</taxon>
        <taxon>Micrococcales</taxon>
        <taxon>Microbacteriaceae</taxon>
        <taxon>Mycetocola</taxon>
    </lineage>
</organism>
<keyword evidence="2" id="KW-1003">Cell membrane</keyword>
<evidence type="ECO:0000256" key="1">
    <source>
        <dbReference type="ARBA" id="ARBA00004162"/>
    </source>
</evidence>
<evidence type="ECO:0000313" key="9">
    <source>
        <dbReference type="Proteomes" id="UP000272503"/>
    </source>
</evidence>
<keyword evidence="9" id="KW-1185">Reference proteome</keyword>
<dbReference type="PANTHER" id="PTHR33885">
    <property type="entry name" value="PHAGE SHOCK PROTEIN C"/>
    <property type="match status" value="1"/>
</dbReference>
<feature type="domain" description="Phage shock protein PspC N-terminal" evidence="7">
    <location>
        <begin position="13"/>
        <end position="66"/>
    </location>
</feature>
<keyword evidence="5 6" id="KW-0472">Membrane</keyword>
<evidence type="ECO:0000256" key="2">
    <source>
        <dbReference type="ARBA" id="ARBA00022475"/>
    </source>
</evidence>
<dbReference type="PANTHER" id="PTHR33885:SF3">
    <property type="entry name" value="PHAGE SHOCK PROTEIN C"/>
    <property type="match status" value="1"/>
</dbReference>
<dbReference type="RefSeq" id="WP_121649158.1">
    <property type="nucleotide sequence ID" value="NZ_RCUX01000009.1"/>
</dbReference>
<evidence type="ECO:0000256" key="6">
    <source>
        <dbReference type="SAM" id="Phobius"/>
    </source>
</evidence>
<evidence type="ECO:0000256" key="4">
    <source>
        <dbReference type="ARBA" id="ARBA00022989"/>
    </source>
</evidence>
<evidence type="ECO:0000313" key="8">
    <source>
        <dbReference type="EMBL" id="RLP74758.1"/>
    </source>
</evidence>
<comment type="subcellular location">
    <subcellularLocation>
        <location evidence="1">Cell membrane</location>
        <topology evidence="1">Single-pass membrane protein</topology>
    </subcellularLocation>
</comment>
<evidence type="ECO:0000256" key="5">
    <source>
        <dbReference type="ARBA" id="ARBA00023136"/>
    </source>
</evidence>
<dbReference type="InterPro" id="IPR007168">
    <property type="entry name" value="Phageshock_PspC_N"/>
</dbReference>
<proteinExistence type="predicted"/>
<dbReference type="GO" id="GO:0005886">
    <property type="term" value="C:plasma membrane"/>
    <property type="evidence" value="ECO:0007669"/>
    <property type="project" value="UniProtKB-SubCell"/>
</dbReference>
<comment type="caution">
    <text evidence="8">The sequence shown here is derived from an EMBL/GenBank/DDBJ whole genome shotgun (WGS) entry which is preliminary data.</text>
</comment>
<feature type="transmembrane region" description="Helical" evidence="6">
    <location>
        <begin position="41"/>
        <end position="64"/>
    </location>
</feature>
<protein>
    <submittedName>
        <fullName evidence="8">PspC domain-containing protein</fullName>
    </submittedName>
</protein>
<name>A0A3L7A478_9MICO</name>
<reference evidence="8 9" key="1">
    <citation type="submission" date="2018-10" db="EMBL/GenBank/DDBJ databases">
        <authorList>
            <person name="Li J."/>
        </authorList>
    </citation>
    <scope>NUCLEOTIDE SEQUENCE [LARGE SCALE GENOMIC DNA]</scope>
    <source>
        <strain evidence="8 9">IF 016277</strain>
    </source>
</reference>
<dbReference type="AlphaFoldDB" id="A0A3L7A478"/>